<reference evidence="8" key="1">
    <citation type="journal article" date="2023" name="Mol. Phylogenet. Evol.">
        <title>Genome-scale phylogeny and comparative genomics of the fungal order Sordariales.</title>
        <authorList>
            <person name="Hensen N."/>
            <person name="Bonometti L."/>
            <person name="Westerberg I."/>
            <person name="Brannstrom I.O."/>
            <person name="Guillou S."/>
            <person name="Cros-Aarteil S."/>
            <person name="Calhoun S."/>
            <person name="Haridas S."/>
            <person name="Kuo A."/>
            <person name="Mondo S."/>
            <person name="Pangilinan J."/>
            <person name="Riley R."/>
            <person name="LaButti K."/>
            <person name="Andreopoulos B."/>
            <person name="Lipzen A."/>
            <person name="Chen C."/>
            <person name="Yan M."/>
            <person name="Daum C."/>
            <person name="Ng V."/>
            <person name="Clum A."/>
            <person name="Steindorff A."/>
            <person name="Ohm R.A."/>
            <person name="Martin F."/>
            <person name="Silar P."/>
            <person name="Natvig D.O."/>
            <person name="Lalanne C."/>
            <person name="Gautier V."/>
            <person name="Ament-Velasquez S.L."/>
            <person name="Kruys A."/>
            <person name="Hutchinson M.I."/>
            <person name="Powell A.J."/>
            <person name="Barry K."/>
            <person name="Miller A.N."/>
            <person name="Grigoriev I.V."/>
            <person name="Debuchy R."/>
            <person name="Gladieux P."/>
            <person name="Hiltunen Thoren M."/>
            <person name="Johannesson H."/>
        </authorList>
    </citation>
    <scope>NUCLEOTIDE SEQUENCE [LARGE SCALE GENOMIC DNA]</scope>
    <source>
        <strain evidence="8">CBS 284.82</strain>
    </source>
</reference>
<name>A0AAN6PLU1_9PEZI</name>
<dbReference type="Gene3D" id="3.20.20.70">
    <property type="entry name" value="Aldolase class I"/>
    <property type="match status" value="1"/>
</dbReference>
<dbReference type="Pfam" id="PF00724">
    <property type="entry name" value="Oxidored_FMN"/>
    <property type="match status" value="1"/>
</dbReference>
<feature type="domain" description="NADH:flavin oxidoreductase/NADH oxidase N-terminal" evidence="6">
    <location>
        <begin position="11"/>
        <end position="373"/>
    </location>
</feature>
<gene>
    <name evidence="7" type="ORF">C8A01DRAFT_34665</name>
</gene>
<proteinExistence type="inferred from homology"/>
<comment type="caution">
    <text evidence="7">The sequence shown here is derived from an EMBL/GenBank/DDBJ whole genome shotgun (WGS) entry which is preliminary data.</text>
</comment>
<comment type="similarity">
    <text evidence="1">Belongs to the NADH:flavin oxidoreductase/NADH oxidase family.</text>
</comment>
<keyword evidence="4" id="KW-0560">Oxidoreductase</keyword>
<dbReference type="AlphaFoldDB" id="A0AAN6PLU1"/>
<evidence type="ECO:0000313" key="7">
    <source>
        <dbReference type="EMBL" id="KAK4041251.1"/>
    </source>
</evidence>
<evidence type="ECO:0000313" key="8">
    <source>
        <dbReference type="Proteomes" id="UP001303115"/>
    </source>
</evidence>
<dbReference type="GO" id="GO:0010181">
    <property type="term" value="F:FMN binding"/>
    <property type="evidence" value="ECO:0007669"/>
    <property type="project" value="InterPro"/>
</dbReference>
<dbReference type="SUPFAM" id="SSF51395">
    <property type="entry name" value="FMN-linked oxidoreductases"/>
    <property type="match status" value="1"/>
</dbReference>
<dbReference type="EMBL" id="MU854360">
    <property type="protein sequence ID" value="KAK4041251.1"/>
    <property type="molecule type" value="Genomic_DNA"/>
</dbReference>
<dbReference type="PANTHER" id="PTHR43656">
    <property type="entry name" value="BINDING OXIDOREDUCTASE, PUTATIVE (AFU_ORTHOLOGUE AFUA_2G08260)-RELATED"/>
    <property type="match status" value="1"/>
</dbReference>
<dbReference type="PANTHER" id="PTHR43656:SF2">
    <property type="entry name" value="BINDING OXIDOREDUCTASE, PUTATIVE (AFU_ORTHOLOGUE AFUA_2G08260)-RELATED"/>
    <property type="match status" value="1"/>
</dbReference>
<evidence type="ECO:0000256" key="2">
    <source>
        <dbReference type="ARBA" id="ARBA00022630"/>
    </source>
</evidence>
<organism evidence="7 8">
    <name type="scientific">Parachaetomium inaequale</name>
    <dbReference type="NCBI Taxonomy" id="2588326"/>
    <lineage>
        <taxon>Eukaryota</taxon>
        <taxon>Fungi</taxon>
        <taxon>Dikarya</taxon>
        <taxon>Ascomycota</taxon>
        <taxon>Pezizomycotina</taxon>
        <taxon>Sordariomycetes</taxon>
        <taxon>Sordariomycetidae</taxon>
        <taxon>Sordariales</taxon>
        <taxon>Chaetomiaceae</taxon>
        <taxon>Parachaetomium</taxon>
    </lineage>
</organism>
<feature type="region of interest" description="Disordered" evidence="5">
    <location>
        <begin position="98"/>
        <end position="128"/>
    </location>
</feature>
<evidence type="ECO:0000256" key="1">
    <source>
        <dbReference type="ARBA" id="ARBA00005979"/>
    </source>
</evidence>
<protein>
    <submittedName>
        <fullName evidence="7">NADPH dehydrogenase</fullName>
    </submittedName>
</protein>
<dbReference type="Proteomes" id="UP001303115">
    <property type="component" value="Unassembled WGS sequence"/>
</dbReference>
<keyword evidence="8" id="KW-1185">Reference proteome</keyword>
<keyword evidence="2" id="KW-0285">Flavoprotein</keyword>
<dbReference type="InterPro" id="IPR001155">
    <property type="entry name" value="OxRdtase_FMN_N"/>
</dbReference>
<accession>A0AAN6PLU1</accession>
<dbReference type="InterPro" id="IPR013785">
    <property type="entry name" value="Aldolase_TIM"/>
</dbReference>
<dbReference type="GO" id="GO:0016491">
    <property type="term" value="F:oxidoreductase activity"/>
    <property type="evidence" value="ECO:0007669"/>
    <property type="project" value="UniProtKB-KW"/>
</dbReference>
<evidence type="ECO:0000259" key="6">
    <source>
        <dbReference type="Pfam" id="PF00724"/>
    </source>
</evidence>
<evidence type="ECO:0000256" key="5">
    <source>
        <dbReference type="SAM" id="MobiDB-lite"/>
    </source>
</evidence>
<dbReference type="InterPro" id="IPR051799">
    <property type="entry name" value="NADH_flavin_oxidoreductase"/>
</dbReference>
<sequence length="424" mass="45020">MGAQSDLQIAQPLTLKCGLTLPNRLVKAAMTEQLAGTNQLPDERLQAIYKHSSTGGWGLIITGHVQVDDAYLGAPADLAIPPSLPPASLLPPLSALARASQGPGPDHTPTIVQLNHPGRQSPRGTGTRGIFAPALAPSAVPISLGTGVVPSILRALMFPTPRAMTAAEIRTVIDQFARAARVVAQAGFDGVELHAAHGYLLSQFLGRRTNLRGEGDGYGGDARGRARMVVEVVRAVREATREYKGFCVGMKLNSVDHQSEGEMAECVEQVRAVVEAGVDFIEVSGGSFEDLKMLYGNEGPGHAEKKSARTQAREAFFIEFAQAIRKEFPGVPFMVTGGFSSRGGMEKAVANGDCDLIGLARPALANPAAPNRVILNPEVKDQDATLPRKKNKVPWLAKVMGMPVVGAGVDNIQYTEQLQNLAKS</sequence>
<evidence type="ECO:0000256" key="4">
    <source>
        <dbReference type="ARBA" id="ARBA00023002"/>
    </source>
</evidence>
<evidence type="ECO:0000256" key="3">
    <source>
        <dbReference type="ARBA" id="ARBA00022643"/>
    </source>
</evidence>
<keyword evidence="3" id="KW-0288">FMN</keyword>